<feature type="region of interest" description="Disordered" evidence="1">
    <location>
        <begin position="67"/>
        <end position="112"/>
    </location>
</feature>
<proteinExistence type="predicted"/>
<feature type="region of interest" description="Disordered" evidence="1">
    <location>
        <begin position="399"/>
        <end position="448"/>
    </location>
</feature>
<comment type="caution">
    <text evidence="2">The sequence shown here is derived from an EMBL/GenBank/DDBJ whole genome shotgun (WGS) entry which is preliminary data.</text>
</comment>
<evidence type="ECO:0000313" key="2">
    <source>
        <dbReference type="EMBL" id="KAK8072479.1"/>
    </source>
</evidence>
<sequence length="448" mass="46244">MGGTRSYTNEQIQFVLDAWIDGKKAPEIVQAYRQTFGDQRFGVSQCTSGQQSDATLLCDRRHQPLCPDLGRRQSVTERVRSPPDASRSPERWHDEPVASEHAATARWVPGTTDLRTGPLATMSGFDFGGSSSFSGGVGLMAPGLAANAGTTPAASSMAAAGMSAASISGPRSVPFGATRPPHGPVAQSGSPGPDKIMTGIDSIINGRSMSGPGAAFWSGPGLGSSSLAQKGAAGISSATAPFGNTSGSIPDANIRLTTTTTTPALASFPSSSAGLAGKAAEPPTSAWAMQAGKAPEGGSDQKTFLLAPAPEAPHSTSGSSEDWVVLSPRAGPGEEEEMIGLHNTTHHGCPIEASHRHDPDGGIHFSGMRDLRQAMTAHLCARLEEVSRLERCAHLAAKGARDDDFHEEEGGERQQQQDGARSGAPEPSTAPGSVAGEDTAMEQCELEG</sequence>
<organism evidence="2 3">
    <name type="scientific">Apiospora saccharicola</name>
    <dbReference type="NCBI Taxonomy" id="335842"/>
    <lineage>
        <taxon>Eukaryota</taxon>
        <taxon>Fungi</taxon>
        <taxon>Dikarya</taxon>
        <taxon>Ascomycota</taxon>
        <taxon>Pezizomycotina</taxon>
        <taxon>Sordariomycetes</taxon>
        <taxon>Xylariomycetidae</taxon>
        <taxon>Amphisphaeriales</taxon>
        <taxon>Apiosporaceae</taxon>
        <taxon>Apiospora</taxon>
    </lineage>
</organism>
<gene>
    <name evidence="2" type="ORF">PG996_005827</name>
</gene>
<dbReference type="Proteomes" id="UP001446871">
    <property type="component" value="Unassembled WGS sequence"/>
</dbReference>
<feature type="compositionally biased region" description="Basic and acidic residues" evidence="1">
    <location>
        <begin position="69"/>
        <end position="98"/>
    </location>
</feature>
<keyword evidence="3" id="KW-1185">Reference proteome</keyword>
<accession>A0ABR1VML4</accession>
<reference evidence="2 3" key="1">
    <citation type="submission" date="2023-01" db="EMBL/GenBank/DDBJ databases">
        <title>Analysis of 21 Apiospora genomes using comparative genomics revels a genus with tremendous synthesis potential of carbohydrate active enzymes and secondary metabolites.</title>
        <authorList>
            <person name="Sorensen T."/>
        </authorList>
    </citation>
    <scope>NUCLEOTIDE SEQUENCE [LARGE SCALE GENOMIC DNA]</scope>
    <source>
        <strain evidence="2 3">CBS 83171</strain>
    </source>
</reference>
<evidence type="ECO:0000313" key="3">
    <source>
        <dbReference type="Proteomes" id="UP001446871"/>
    </source>
</evidence>
<dbReference type="EMBL" id="JAQQWM010000003">
    <property type="protein sequence ID" value="KAK8072479.1"/>
    <property type="molecule type" value="Genomic_DNA"/>
</dbReference>
<protein>
    <submittedName>
        <fullName evidence="2">Uncharacterized protein</fullName>
    </submittedName>
</protein>
<name>A0ABR1VML4_9PEZI</name>
<evidence type="ECO:0000256" key="1">
    <source>
        <dbReference type="SAM" id="MobiDB-lite"/>
    </source>
</evidence>